<keyword evidence="2" id="KW-1185">Reference proteome</keyword>
<proteinExistence type="predicted"/>
<evidence type="ECO:0000313" key="1">
    <source>
        <dbReference type="EMBL" id="MUV02838.1"/>
    </source>
</evidence>
<organism evidence="1 2">
    <name type="scientific">Flavobacterium rakeshii</name>
    <dbReference type="NCBI Taxonomy" id="1038845"/>
    <lineage>
        <taxon>Bacteria</taxon>
        <taxon>Pseudomonadati</taxon>
        <taxon>Bacteroidota</taxon>
        <taxon>Flavobacteriia</taxon>
        <taxon>Flavobacteriales</taxon>
        <taxon>Flavobacteriaceae</taxon>
        <taxon>Flavobacterium</taxon>
    </lineage>
</organism>
<dbReference type="AlphaFoldDB" id="A0A6N8HDS4"/>
<evidence type="ECO:0000313" key="2">
    <source>
        <dbReference type="Proteomes" id="UP000433945"/>
    </source>
</evidence>
<dbReference type="Proteomes" id="UP000433945">
    <property type="component" value="Unassembled WGS sequence"/>
</dbReference>
<dbReference type="RefSeq" id="WP_157481802.1">
    <property type="nucleotide sequence ID" value="NZ_WOWP01000013.1"/>
</dbReference>
<reference evidence="1 2" key="1">
    <citation type="submission" date="2019-12" db="EMBL/GenBank/DDBJ databases">
        <authorList>
            <person name="Sun J.-Q."/>
        </authorList>
    </citation>
    <scope>NUCLEOTIDE SEQUENCE [LARGE SCALE GENOMIC DNA]</scope>
    <source>
        <strain evidence="1 2">JCM 17928</strain>
    </source>
</reference>
<sequence>MRKMIYVLVIVAVLIVCRGCIPSLMGGVSKKTAAENLTQYLEKNFKGTLEFEELDRFFNEGNMNPNMFRAVVYEKACPEILFVSYFDAKKILTEDGDKPTASYRKTIPEQYKDAKTDYTARELIRKHFKGRLSKIDFGYFETTAFFNHKAEVSEIKSITDDFEKQLNIYKDSLVVSNTSRIVFNMEEVNGLTLKVDFDSESDKFTGQRFGVWRKSKSYTNIEESLKPEMTNYLSSNNFDLQLHGTNAFYLRQTDFAEGVWVNFLEKKGTVPNDKGRWQDPVIAFIFVYYDINTGAIKKQFVEKRTVFDSYMDELERIGKNLPAEYH</sequence>
<name>A0A6N8HDS4_9FLAO</name>
<dbReference type="OrthoDB" id="1426499at2"/>
<gene>
    <name evidence="1" type="ORF">GN157_03875</name>
</gene>
<accession>A0A6N8HDS4</accession>
<dbReference type="EMBL" id="WOWP01000013">
    <property type="protein sequence ID" value="MUV02838.1"/>
    <property type="molecule type" value="Genomic_DNA"/>
</dbReference>
<comment type="caution">
    <text evidence="1">The sequence shown here is derived from an EMBL/GenBank/DDBJ whole genome shotgun (WGS) entry which is preliminary data.</text>
</comment>
<protein>
    <submittedName>
        <fullName evidence="1">Uncharacterized protein</fullName>
    </submittedName>
</protein>